<sequence>MWLGCAVVLAGCTKPASSLVPEAGAPLPVRLDFRPPVDRAMTERVQTARTVERAGTKQSEEVDMTTVTRFTPAESGWQLAQTVTRARMTRGGTPVETVVDDVLTRLGLRVRLAADGAFVKLVNADEGLKALRQVVPAGQQAGPLEAFFAPEALEARAREEWETKYGGLLQRNLMVGQHTWAVERFSSADGEVRYVLERTVQGTELTDQGDALVLGLKCLDAVPDDAPEELRELVEEAGSPALTPGVTCEGEQVVARGYFVPMRRNLTVRARVGDATWTLATQTQLELLEEARR</sequence>
<dbReference type="PATRIC" id="fig|394096.3.peg.6653"/>
<dbReference type="STRING" id="394096.DB31_2321"/>
<dbReference type="Proteomes" id="UP000028725">
    <property type="component" value="Unassembled WGS sequence"/>
</dbReference>
<accession>A0A085W896</accession>
<dbReference type="RefSeq" id="WP_083968958.1">
    <property type="nucleotide sequence ID" value="NZ_JMCB01000015.1"/>
</dbReference>
<organism evidence="1 2">
    <name type="scientific">Hyalangium minutum</name>
    <dbReference type="NCBI Taxonomy" id="394096"/>
    <lineage>
        <taxon>Bacteria</taxon>
        <taxon>Pseudomonadati</taxon>
        <taxon>Myxococcota</taxon>
        <taxon>Myxococcia</taxon>
        <taxon>Myxococcales</taxon>
        <taxon>Cystobacterineae</taxon>
        <taxon>Archangiaceae</taxon>
        <taxon>Hyalangium</taxon>
    </lineage>
</organism>
<comment type="caution">
    <text evidence="1">The sequence shown here is derived from an EMBL/GenBank/DDBJ whole genome shotgun (WGS) entry which is preliminary data.</text>
</comment>
<keyword evidence="1" id="KW-0449">Lipoprotein</keyword>
<evidence type="ECO:0000313" key="2">
    <source>
        <dbReference type="Proteomes" id="UP000028725"/>
    </source>
</evidence>
<dbReference type="AlphaFoldDB" id="A0A085W896"/>
<gene>
    <name evidence="1" type="ORF">DB31_2321</name>
</gene>
<proteinExistence type="predicted"/>
<reference evidence="1 2" key="1">
    <citation type="submission" date="2014-04" db="EMBL/GenBank/DDBJ databases">
        <title>Genome assembly of Hyalangium minutum DSM 14724.</title>
        <authorList>
            <person name="Sharma G."/>
            <person name="Subramanian S."/>
        </authorList>
    </citation>
    <scope>NUCLEOTIDE SEQUENCE [LARGE SCALE GENOMIC DNA]</scope>
    <source>
        <strain evidence="1 2">DSM 14724</strain>
    </source>
</reference>
<dbReference type="EMBL" id="JMCB01000015">
    <property type="protein sequence ID" value="KFE63909.1"/>
    <property type="molecule type" value="Genomic_DNA"/>
</dbReference>
<keyword evidence="2" id="KW-1185">Reference proteome</keyword>
<name>A0A085W896_9BACT</name>
<evidence type="ECO:0000313" key="1">
    <source>
        <dbReference type="EMBL" id="KFE63909.1"/>
    </source>
</evidence>
<protein>
    <submittedName>
        <fullName evidence="1">Putative lipoprotein</fullName>
    </submittedName>
</protein>